<dbReference type="Pfam" id="PF11011">
    <property type="entry name" value="DUF2849"/>
    <property type="match status" value="1"/>
</dbReference>
<evidence type="ECO:0000313" key="2">
    <source>
        <dbReference type="Proteomes" id="UP000234530"/>
    </source>
</evidence>
<name>A0A2H5EYD0_9RHOB</name>
<proteinExistence type="predicted"/>
<dbReference type="OrthoDB" id="5738806at2"/>
<accession>A0A2H5EYD0</accession>
<evidence type="ECO:0000313" key="1">
    <source>
        <dbReference type="EMBL" id="AUH64312.1"/>
    </source>
</evidence>
<keyword evidence="2" id="KW-1185">Reference proteome</keyword>
<gene>
    <name evidence="1" type="ORF">CX676_09180</name>
</gene>
<dbReference type="RefSeq" id="WP_101752349.1">
    <property type="nucleotide sequence ID" value="NZ_CP025430.1"/>
</dbReference>
<protein>
    <submittedName>
        <fullName evidence="1">DUF2849 domain-containing protein</fullName>
    </submittedName>
</protein>
<sequence>MSKAFTPTIAKPGVITANNLREGHNVWMCEDGWTADPAQATIFEDEAIADLALLKAIGQSNIVVGPYLVEARRGPNGPEPTHFREAFRQRGPSNYFHGIQAEKKAANENAAVHALEASHV</sequence>
<dbReference type="AlphaFoldDB" id="A0A2H5EYD0"/>
<reference evidence="1 2" key="1">
    <citation type="journal article" date="2013" name="Antonie Van Leeuwenhoek">
        <title>Paracoccus zhejiangensis sp. nov., isolated from activated sludge in wastewater-treatment system.</title>
        <authorList>
            <person name="Wu Z.G."/>
            <person name="Zhang D.F."/>
            <person name="Liu Y.L."/>
            <person name="Wang F."/>
            <person name="Jiang X."/>
            <person name="Li C."/>
            <person name="Li S.P."/>
            <person name="Hong Q."/>
            <person name="Li W.J."/>
        </authorList>
    </citation>
    <scope>NUCLEOTIDE SEQUENCE [LARGE SCALE GENOMIC DNA]</scope>
    <source>
        <strain evidence="1 2">J6</strain>
    </source>
</reference>
<dbReference type="InterPro" id="IPR021270">
    <property type="entry name" value="DUF2849"/>
</dbReference>
<organism evidence="1 2">
    <name type="scientific">Paracoccus zhejiangensis</name>
    <dbReference type="NCBI Taxonomy" id="1077935"/>
    <lineage>
        <taxon>Bacteria</taxon>
        <taxon>Pseudomonadati</taxon>
        <taxon>Pseudomonadota</taxon>
        <taxon>Alphaproteobacteria</taxon>
        <taxon>Rhodobacterales</taxon>
        <taxon>Paracoccaceae</taxon>
        <taxon>Paracoccus</taxon>
    </lineage>
</organism>
<dbReference type="KEGG" id="pzh:CX676_09180"/>
<dbReference type="Proteomes" id="UP000234530">
    <property type="component" value="Chromosome"/>
</dbReference>
<dbReference type="EMBL" id="CP025430">
    <property type="protein sequence ID" value="AUH64312.1"/>
    <property type="molecule type" value="Genomic_DNA"/>
</dbReference>